<evidence type="ECO:0000313" key="2">
    <source>
        <dbReference type="Proteomes" id="UP000838412"/>
    </source>
</evidence>
<dbReference type="EMBL" id="OV696697">
    <property type="protein sequence ID" value="CAH1242213.1"/>
    <property type="molecule type" value="Genomic_DNA"/>
</dbReference>
<dbReference type="PANTHER" id="PTHR47027:SF27">
    <property type="entry name" value="REVERSE TRANSCRIPTASE DOMAIN-CONTAINING PROTEIN"/>
    <property type="match status" value="1"/>
</dbReference>
<reference evidence="1" key="1">
    <citation type="submission" date="2022-01" db="EMBL/GenBank/DDBJ databases">
        <authorList>
            <person name="Braso-Vives M."/>
        </authorList>
    </citation>
    <scope>NUCLEOTIDE SEQUENCE</scope>
</reference>
<sequence length="122" mass="13832">MNILPEKLVTAIAATYSQTWAKVRTPHGDTETFKMLAGVWQGDTLAPFLFVVALDYALRCAIKGREEQLGFTLKKRASRRVPAKMVTDFDFADDLALIYNTAERACALFTEVERHCRRIVYS</sequence>
<proteinExistence type="predicted"/>
<protein>
    <submittedName>
        <fullName evidence="1">Hypp6502 protein</fullName>
    </submittedName>
</protein>
<accession>A0A8J9YUV3</accession>
<dbReference type="Proteomes" id="UP000838412">
    <property type="component" value="Chromosome 12"/>
</dbReference>
<keyword evidence="2" id="KW-1185">Reference proteome</keyword>
<dbReference type="OrthoDB" id="410104at2759"/>
<evidence type="ECO:0000313" key="1">
    <source>
        <dbReference type="EMBL" id="CAH1242213.1"/>
    </source>
</evidence>
<name>A0A8J9YUV3_BRALA</name>
<gene>
    <name evidence="1" type="primary">Hypp6502</name>
    <name evidence="1" type="ORF">BLAG_LOCUS5527</name>
</gene>
<dbReference type="PANTHER" id="PTHR47027">
    <property type="entry name" value="REVERSE TRANSCRIPTASE DOMAIN-CONTAINING PROTEIN"/>
    <property type="match status" value="1"/>
</dbReference>
<organism evidence="1 2">
    <name type="scientific">Branchiostoma lanceolatum</name>
    <name type="common">Common lancelet</name>
    <name type="synonym">Amphioxus lanceolatum</name>
    <dbReference type="NCBI Taxonomy" id="7740"/>
    <lineage>
        <taxon>Eukaryota</taxon>
        <taxon>Metazoa</taxon>
        <taxon>Chordata</taxon>
        <taxon>Cephalochordata</taxon>
        <taxon>Leptocardii</taxon>
        <taxon>Amphioxiformes</taxon>
        <taxon>Branchiostomatidae</taxon>
        <taxon>Branchiostoma</taxon>
    </lineage>
</organism>
<dbReference type="AlphaFoldDB" id="A0A8J9YUV3"/>